<dbReference type="RefSeq" id="WP_218258406.1">
    <property type="nucleotide sequence ID" value="NZ_CP077717.1"/>
</dbReference>
<dbReference type="AlphaFoldDB" id="A0A8F5BQH7"/>
<organism evidence="1 2">
    <name type="scientific">Saccharolobus shibatae (strain ATCC 51178 / DSM 5389 / JCM 8931 / NBRC 15437 / B12)</name>
    <name type="common">Sulfolobus shibatae</name>
    <dbReference type="NCBI Taxonomy" id="523848"/>
    <lineage>
        <taxon>Archaea</taxon>
        <taxon>Thermoproteota</taxon>
        <taxon>Thermoprotei</taxon>
        <taxon>Sulfolobales</taxon>
        <taxon>Sulfolobaceae</taxon>
        <taxon>Saccharolobus</taxon>
    </lineage>
</organism>
<accession>A0A8F5BQH7</accession>
<dbReference type="Proteomes" id="UP000694018">
    <property type="component" value="Chromosome"/>
</dbReference>
<sequence length="61" mass="7141">MNKYNLPRNTVSAILGIIEWDNEVQETTERYAKLANHVYDELKRIINDLTKRKLTSSQTTC</sequence>
<name>A0A8F5BQH7_SACSH</name>
<reference evidence="1" key="1">
    <citation type="journal article" date="2021" name="Environ. Microbiol.">
        <title>New insights into the diversity and evolution of the archaeal mobilome from three complete genomes of Saccharolobus shibatae.</title>
        <authorList>
            <person name="Medvedeva S."/>
            <person name="Brandt D."/>
            <person name="Cvirkaite-Krupovic V."/>
            <person name="Liu Y."/>
            <person name="Severinov K."/>
            <person name="Ishino S."/>
            <person name="Ishino Y."/>
            <person name="Prangishvili D."/>
            <person name="Kalinowski J."/>
            <person name="Krupovic M."/>
        </authorList>
    </citation>
    <scope>NUCLEOTIDE SEQUENCE</scope>
    <source>
        <strain evidence="1">B12</strain>
    </source>
</reference>
<evidence type="ECO:0000313" key="2">
    <source>
        <dbReference type="Proteomes" id="UP000694018"/>
    </source>
</evidence>
<dbReference type="GeneID" id="65563948"/>
<evidence type="ECO:0000313" key="1">
    <source>
        <dbReference type="EMBL" id="QXJ29598.1"/>
    </source>
</evidence>
<gene>
    <name evidence="1" type="ORF">J5U23_02471</name>
</gene>
<dbReference type="EMBL" id="CP077717">
    <property type="protein sequence ID" value="QXJ29598.1"/>
    <property type="molecule type" value="Genomic_DNA"/>
</dbReference>
<dbReference type="KEGG" id="sshi:J5U23_02471"/>
<proteinExistence type="predicted"/>
<protein>
    <submittedName>
        <fullName evidence="1">Uncharacterized protein</fullName>
    </submittedName>
</protein>